<organism evidence="2 5">
    <name type="scientific">Myxococcus virescens</name>
    <dbReference type="NCBI Taxonomy" id="83456"/>
    <lineage>
        <taxon>Bacteria</taxon>
        <taxon>Pseudomonadati</taxon>
        <taxon>Myxococcota</taxon>
        <taxon>Myxococcia</taxon>
        <taxon>Myxococcales</taxon>
        <taxon>Cystobacterineae</taxon>
        <taxon>Myxococcaceae</taxon>
        <taxon>Myxococcus</taxon>
    </lineage>
</organism>
<reference evidence="3 4" key="1">
    <citation type="submission" date="2016-10" db="EMBL/GenBank/DDBJ databases">
        <authorList>
            <person name="Varghese N."/>
            <person name="Submissions S."/>
        </authorList>
    </citation>
    <scope>NUCLEOTIDE SEQUENCE [LARGE SCALE GENOMIC DNA]</scope>
    <source>
        <strain evidence="3 4">DSM 2260</strain>
    </source>
</reference>
<dbReference type="RefSeq" id="WP_090494501.1">
    <property type="nucleotide sequence ID" value="NZ_BJVY01000018.1"/>
</dbReference>
<sequence>MTAAVLTRLTEGRRVVWGAAAVGSLGLLATLLGGWTAPREAAHGYLFAFAYWLSLSLGALIILAAFHAARARWPTVLRRSLEIMAASCPLFALLFVPVALTMPHLFPWVALPSSLSGHDLQLLAHKQPYLNVPFFLGRALLYFAVWGAVGVLLFRWSVRQDAEPGITERAVRITLYQRRLASGALPLMVLCLSFASLDWLMSLEPLWQSTVYALTVGCGAVVGALSTVALTAALARGAGQFGALMGPAHFLRLGTLLLGFICLWAYCGFSQLLLMWIASLPEEVTWYRARLDGGWLAVAVALAVGHFGVPFFLLLLRRVKQHAGALAAVGAWLLLMRALDVYWLVWPALSPGTATFHWTSATAWAGVGGWTVAAWVLLARGGYTVPVRDPFLPHSLRVPRS</sequence>
<feature type="transmembrane region" description="Helical" evidence="1">
    <location>
        <begin position="179"/>
        <end position="200"/>
    </location>
</feature>
<feature type="transmembrane region" description="Helical" evidence="1">
    <location>
        <begin position="323"/>
        <end position="344"/>
    </location>
</feature>
<reference evidence="2 5" key="2">
    <citation type="submission" date="2019-07" db="EMBL/GenBank/DDBJ databases">
        <title>Whole genome shotgun sequence of Myxococcus virescens NBRC 100334.</title>
        <authorList>
            <person name="Hosoyama A."/>
            <person name="Uohara A."/>
            <person name="Ohji S."/>
            <person name="Ichikawa N."/>
        </authorList>
    </citation>
    <scope>NUCLEOTIDE SEQUENCE [LARGE SCALE GENOMIC DNA]</scope>
    <source>
        <strain evidence="2 5">NBRC 100334</strain>
    </source>
</reference>
<feature type="transmembrane region" description="Helical" evidence="1">
    <location>
        <begin position="293"/>
        <end position="316"/>
    </location>
</feature>
<evidence type="ECO:0000313" key="5">
    <source>
        <dbReference type="Proteomes" id="UP000321224"/>
    </source>
</evidence>
<feature type="transmembrane region" description="Helical" evidence="1">
    <location>
        <begin position="356"/>
        <end position="378"/>
    </location>
</feature>
<comment type="caution">
    <text evidence="2">The sequence shown here is derived from an EMBL/GenBank/DDBJ whole genome shotgun (WGS) entry which is preliminary data.</text>
</comment>
<feature type="transmembrane region" description="Helical" evidence="1">
    <location>
        <begin position="256"/>
        <end position="278"/>
    </location>
</feature>
<feature type="transmembrane region" description="Helical" evidence="1">
    <location>
        <begin position="81"/>
        <end position="106"/>
    </location>
</feature>
<feature type="transmembrane region" description="Helical" evidence="1">
    <location>
        <begin position="212"/>
        <end position="235"/>
    </location>
</feature>
<name>A0A511HGS2_9BACT</name>
<feature type="transmembrane region" description="Helical" evidence="1">
    <location>
        <begin position="15"/>
        <end position="37"/>
    </location>
</feature>
<keyword evidence="4" id="KW-1185">Reference proteome</keyword>
<feature type="transmembrane region" description="Helical" evidence="1">
    <location>
        <begin position="49"/>
        <end position="69"/>
    </location>
</feature>
<dbReference type="Proteomes" id="UP000321224">
    <property type="component" value="Unassembled WGS sequence"/>
</dbReference>
<keyword evidence="1" id="KW-1133">Transmembrane helix</keyword>
<dbReference type="EMBL" id="BJVY01000018">
    <property type="protein sequence ID" value="GEL71739.1"/>
    <property type="molecule type" value="Genomic_DNA"/>
</dbReference>
<protein>
    <submittedName>
        <fullName evidence="2">Membrane protein</fullName>
    </submittedName>
</protein>
<evidence type="ECO:0000313" key="2">
    <source>
        <dbReference type="EMBL" id="GEL71739.1"/>
    </source>
</evidence>
<proteinExistence type="predicted"/>
<gene>
    <name evidence="2" type="ORF">MVI01_35230</name>
    <name evidence="3" type="ORF">SAMN04488504_11874</name>
</gene>
<keyword evidence="1" id="KW-0472">Membrane</keyword>
<accession>A0A511HGS2</accession>
<dbReference type="PANTHER" id="PTHR43044">
    <property type="match status" value="1"/>
</dbReference>
<dbReference type="EMBL" id="FNAJ01000018">
    <property type="protein sequence ID" value="SDF04648.1"/>
    <property type="molecule type" value="Genomic_DNA"/>
</dbReference>
<keyword evidence="1" id="KW-0812">Transmembrane</keyword>
<feature type="transmembrane region" description="Helical" evidence="1">
    <location>
        <begin position="139"/>
        <end position="158"/>
    </location>
</feature>
<evidence type="ECO:0000313" key="4">
    <source>
        <dbReference type="Proteomes" id="UP000198717"/>
    </source>
</evidence>
<evidence type="ECO:0000313" key="3">
    <source>
        <dbReference type="EMBL" id="SDF04648.1"/>
    </source>
</evidence>
<dbReference type="AlphaFoldDB" id="A0A511HGS2"/>
<dbReference type="Proteomes" id="UP000198717">
    <property type="component" value="Unassembled WGS sequence"/>
</dbReference>
<evidence type="ECO:0000256" key="1">
    <source>
        <dbReference type="SAM" id="Phobius"/>
    </source>
</evidence>
<dbReference type="PANTHER" id="PTHR43044:SF1">
    <property type="entry name" value="QUINOL:CYTOCHROME C OXIDOREDUCTASE QUINONE-BINDING SUBUNIT 2"/>
    <property type="match status" value="1"/>
</dbReference>